<evidence type="ECO:0000259" key="2">
    <source>
        <dbReference type="Pfam" id="PF02517"/>
    </source>
</evidence>
<feature type="transmembrane region" description="Helical" evidence="1">
    <location>
        <begin position="156"/>
        <end position="175"/>
    </location>
</feature>
<keyword evidence="4" id="KW-1185">Reference proteome</keyword>
<feature type="transmembrane region" description="Helical" evidence="1">
    <location>
        <begin position="100"/>
        <end position="118"/>
    </location>
</feature>
<accession>A0AAP2W5S8</accession>
<protein>
    <recommendedName>
        <fullName evidence="2">CAAX prenyl protease 2/Lysostaphin resistance protein A-like domain-containing protein</fullName>
    </recommendedName>
</protein>
<dbReference type="GO" id="GO:0080120">
    <property type="term" value="P:CAAX-box protein maturation"/>
    <property type="evidence" value="ECO:0007669"/>
    <property type="project" value="UniProtKB-ARBA"/>
</dbReference>
<evidence type="ECO:0000313" key="3">
    <source>
        <dbReference type="EMBL" id="MCD1295875.1"/>
    </source>
</evidence>
<sequence length="261" mass="29583">MAFIEVLFIFSLVVIIYRALLTTSLNVWENRIFDRNFLEYLIIAAIPLVFLIIKRKKFSEYGISTGNVKYQLDIVTICAIPIIVLSISLFILDWKHWEGALIVSSIEIVLLYIIAWSLRKKPAAGNVNTSCMSVFLMSGILLSGSASLIGNIALTFIFFFVFVGPAEEILFRGYIQSRLNEVFGRPYCFFGVNWGMGLIIASLIFGLWHVLNPFNPFLGKFDLAWQWGLWTFFAGLIFGFIREKTGNITAPAILHGLLNFL</sequence>
<dbReference type="AlphaFoldDB" id="A0AAP2W5S8"/>
<dbReference type="InterPro" id="IPR003675">
    <property type="entry name" value="Rce1/LyrA-like_dom"/>
</dbReference>
<feature type="transmembrane region" description="Helical" evidence="1">
    <location>
        <begin position="187"/>
        <end position="211"/>
    </location>
</feature>
<dbReference type="Pfam" id="PF02517">
    <property type="entry name" value="Rce1-like"/>
    <property type="match status" value="1"/>
</dbReference>
<feature type="transmembrane region" description="Helical" evidence="1">
    <location>
        <begin position="223"/>
        <end position="241"/>
    </location>
</feature>
<evidence type="ECO:0000256" key="1">
    <source>
        <dbReference type="SAM" id="Phobius"/>
    </source>
</evidence>
<dbReference type="EMBL" id="PGCK01000011">
    <property type="protein sequence ID" value="MCD1295875.1"/>
    <property type="molecule type" value="Genomic_DNA"/>
</dbReference>
<comment type="caution">
    <text evidence="3">The sequence shown here is derived from an EMBL/GenBank/DDBJ whole genome shotgun (WGS) entry which is preliminary data.</text>
</comment>
<feature type="transmembrane region" description="Helical" evidence="1">
    <location>
        <begin position="130"/>
        <end position="150"/>
    </location>
</feature>
<feature type="domain" description="CAAX prenyl protease 2/Lysostaphin resistance protein A-like" evidence="2">
    <location>
        <begin position="152"/>
        <end position="261"/>
    </location>
</feature>
<keyword evidence="1" id="KW-1133">Transmembrane helix</keyword>
<name>A0AAP2W5S8_9EURY</name>
<feature type="transmembrane region" description="Helical" evidence="1">
    <location>
        <begin position="7"/>
        <end position="25"/>
    </location>
</feature>
<feature type="transmembrane region" description="Helical" evidence="1">
    <location>
        <begin position="74"/>
        <end position="94"/>
    </location>
</feature>
<reference evidence="3 4" key="1">
    <citation type="submission" date="2017-11" db="EMBL/GenBank/DDBJ databases">
        <title>Isolation and Characterization of Family Methanocellaceae Species from Potential Methane Hydrate Area Offshore Southwestern Taiwan.</title>
        <authorList>
            <person name="Zhang W.-L."/>
            <person name="Chen W.-C."/>
            <person name="Lai M.-C."/>
            <person name="Chen S.-C."/>
        </authorList>
    </citation>
    <scope>NUCLEOTIDE SEQUENCE [LARGE SCALE GENOMIC DNA]</scope>
    <source>
        <strain evidence="3 4">CWC-04</strain>
    </source>
</reference>
<organism evidence="3 4">
    <name type="scientific">Methanooceanicella nereidis</name>
    <dbReference type="NCBI Taxonomy" id="2052831"/>
    <lineage>
        <taxon>Archaea</taxon>
        <taxon>Methanobacteriati</taxon>
        <taxon>Methanobacteriota</taxon>
        <taxon>Stenosarchaea group</taxon>
        <taxon>Methanomicrobia</taxon>
        <taxon>Methanocellales</taxon>
        <taxon>Methanocellaceae</taxon>
        <taxon>Methanooceanicella</taxon>
    </lineage>
</organism>
<keyword evidence="1" id="KW-0812">Transmembrane</keyword>
<gene>
    <name evidence="3" type="ORF">CUJ83_12800</name>
</gene>
<dbReference type="Proteomes" id="UP001320159">
    <property type="component" value="Unassembled WGS sequence"/>
</dbReference>
<feature type="transmembrane region" description="Helical" evidence="1">
    <location>
        <begin position="37"/>
        <end position="53"/>
    </location>
</feature>
<evidence type="ECO:0000313" key="4">
    <source>
        <dbReference type="Proteomes" id="UP001320159"/>
    </source>
</evidence>
<dbReference type="GO" id="GO:0004175">
    <property type="term" value="F:endopeptidase activity"/>
    <property type="evidence" value="ECO:0007669"/>
    <property type="project" value="UniProtKB-ARBA"/>
</dbReference>
<proteinExistence type="predicted"/>
<keyword evidence="1" id="KW-0472">Membrane</keyword>